<dbReference type="EMBL" id="BGPR01027744">
    <property type="protein sequence ID" value="GBN98480.1"/>
    <property type="molecule type" value="Genomic_DNA"/>
</dbReference>
<evidence type="ECO:0000313" key="1">
    <source>
        <dbReference type="EMBL" id="GBN98480.1"/>
    </source>
</evidence>
<dbReference type="Proteomes" id="UP000499080">
    <property type="component" value="Unassembled WGS sequence"/>
</dbReference>
<reference evidence="1 2" key="1">
    <citation type="journal article" date="2019" name="Sci. Rep.">
        <title>Orb-weaving spider Araneus ventricosus genome elucidates the spidroin gene catalogue.</title>
        <authorList>
            <person name="Kono N."/>
            <person name="Nakamura H."/>
            <person name="Ohtoshi R."/>
            <person name="Moran D.A.P."/>
            <person name="Shinohara A."/>
            <person name="Yoshida Y."/>
            <person name="Fujiwara M."/>
            <person name="Mori M."/>
            <person name="Tomita M."/>
            <person name="Arakawa K."/>
        </authorList>
    </citation>
    <scope>NUCLEOTIDE SEQUENCE [LARGE SCALE GENOMIC DNA]</scope>
</reference>
<dbReference type="AlphaFoldDB" id="A0A4Y2TER3"/>
<proteinExistence type="predicted"/>
<protein>
    <submittedName>
        <fullName evidence="1">Uncharacterized protein</fullName>
    </submittedName>
</protein>
<evidence type="ECO:0000313" key="2">
    <source>
        <dbReference type="Proteomes" id="UP000499080"/>
    </source>
</evidence>
<organism evidence="1 2">
    <name type="scientific">Araneus ventricosus</name>
    <name type="common">Orbweaver spider</name>
    <name type="synonym">Epeira ventricosa</name>
    <dbReference type="NCBI Taxonomy" id="182803"/>
    <lineage>
        <taxon>Eukaryota</taxon>
        <taxon>Metazoa</taxon>
        <taxon>Ecdysozoa</taxon>
        <taxon>Arthropoda</taxon>
        <taxon>Chelicerata</taxon>
        <taxon>Arachnida</taxon>
        <taxon>Araneae</taxon>
        <taxon>Araneomorphae</taxon>
        <taxon>Entelegynae</taxon>
        <taxon>Araneoidea</taxon>
        <taxon>Araneidae</taxon>
        <taxon>Araneus</taxon>
    </lineage>
</organism>
<keyword evidence="2" id="KW-1185">Reference proteome</keyword>
<sequence length="87" mass="9713">MFGVELEEYLTANDDAMILSGGPDIGRFRDLASTNHSHTISEAAEGSRLWCRRVPGSRPDFIEDLRYMGPVARQIIRSGQTWCGVEV</sequence>
<comment type="caution">
    <text evidence="1">The sequence shown here is derived from an EMBL/GenBank/DDBJ whole genome shotgun (WGS) entry which is preliminary data.</text>
</comment>
<accession>A0A4Y2TER3</accession>
<gene>
    <name evidence="1" type="ORF">AVEN_14416_1</name>
</gene>
<name>A0A4Y2TER3_ARAVE</name>